<comment type="caution">
    <text evidence="6">The sequence shown here is derived from an EMBL/GenBank/DDBJ whole genome shotgun (WGS) entry which is preliminary data.</text>
</comment>
<evidence type="ECO:0000256" key="2">
    <source>
        <dbReference type="ARBA" id="ARBA00023315"/>
    </source>
</evidence>
<keyword evidence="2" id="KW-0808">Transferase</keyword>
<dbReference type="Gene3D" id="1.10.275.20">
    <property type="entry name" value="Choline/Carnitine o-acyltransferase"/>
    <property type="match status" value="1"/>
</dbReference>
<feature type="compositionally biased region" description="Low complexity" evidence="4">
    <location>
        <begin position="267"/>
        <end position="277"/>
    </location>
</feature>
<dbReference type="PANTHER" id="PTHR22589:SF67">
    <property type="entry name" value="PEROXISOMAL CARNITINE O-OCTANOYLTRANSFERASE"/>
    <property type="match status" value="1"/>
</dbReference>
<dbReference type="Proteomes" id="UP000663864">
    <property type="component" value="Unassembled WGS sequence"/>
</dbReference>
<dbReference type="PANTHER" id="PTHR22589">
    <property type="entry name" value="CARNITINE O-ACYLTRANSFERASE"/>
    <property type="match status" value="1"/>
</dbReference>
<organism evidence="6 7">
    <name type="scientific">Rotaria sordida</name>
    <dbReference type="NCBI Taxonomy" id="392033"/>
    <lineage>
        <taxon>Eukaryota</taxon>
        <taxon>Metazoa</taxon>
        <taxon>Spiralia</taxon>
        <taxon>Gnathifera</taxon>
        <taxon>Rotifera</taxon>
        <taxon>Eurotatoria</taxon>
        <taxon>Bdelloidea</taxon>
        <taxon>Philodinida</taxon>
        <taxon>Philodinidae</taxon>
        <taxon>Rotaria</taxon>
    </lineage>
</organism>
<evidence type="ECO:0000259" key="5">
    <source>
        <dbReference type="Pfam" id="PF00755"/>
    </source>
</evidence>
<feature type="compositionally biased region" description="Polar residues" evidence="4">
    <location>
        <begin position="278"/>
        <end position="288"/>
    </location>
</feature>
<evidence type="ECO:0000256" key="3">
    <source>
        <dbReference type="ARBA" id="ARBA00048999"/>
    </source>
</evidence>
<comment type="catalytic activity">
    <reaction evidence="3">
        <text>4,8-dimethylnonanoyl-CoA + (R)-carnitine = O-4,8-dimethylnonanoyl-(R)-carnitine + CoA</text>
        <dbReference type="Rhea" id="RHEA:44860"/>
        <dbReference type="ChEBI" id="CHEBI:16347"/>
        <dbReference type="ChEBI" id="CHEBI:57287"/>
        <dbReference type="ChEBI" id="CHEBI:77061"/>
        <dbReference type="ChEBI" id="CHEBI:84654"/>
    </reaction>
</comment>
<feature type="compositionally biased region" description="Basic and acidic residues" evidence="4">
    <location>
        <begin position="243"/>
        <end position="252"/>
    </location>
</feature>
<dbReference type="InterPro" id="IPR042572">
    <property type="entry name" value="Carn_acyl_trans_N"/>
</dbReference>
<feature type="domain" description="Choline/carnitine acyltransferase" evidence="5">
    <location>
        <begin position="61"/>
        <end position="185"/>
    </location>
</feature>
<name>A0A815NMI9_9BILA</name>
<dbReference type="Gene3D" id="3.30.559.70">
    <property type="entry name" value="Choline/Carnitine o-acyltransferase, domain 2"/>
    <property type="match status" value="1"/>
</dbReference>
<comment type="pathway">
    <text evidence="1">Lipid metabolism; fatty acid beta-oxidation.</text>
</comment>
<dbReference type="InterPro" id="IPR042231">
    <property type="entry name" value="Cho/carn_acyl_trans_2"/>
</dbReference>
<protein>
    <recommendedName>
        <fullName evidence="5">Choline/carnitine acyltransferase domain-containing protein</fullName>
    </recommendedName>
</protein>
<gene>
    <name evidence="6" type="ORF">ZHD862_LOCUS34510</name>
</gene>
<feature type="compositionally biased region" description="Basic and acidic residues" evidence="4">
    <location>
        <begin position="312"/>
        <end position="324"/>
    </location>
</feature>
<evidence type="ECO:0000256" key="4">
    <source>
        <dbReference type="SAM" id="MobiDB-lite"/>
    </source>
</evidence>
<dbReference type="GO" id="GO:0005777">
    <property type="term" value="C:peroxisome"/>
    <property type="evidence" value="ECO:0007669"/>
    <property type="project" value="TreeGrafter"/>
</dbReference>
<dbReference type="GO" id="GO:0006635">
    <property type="term" value="P:fatty acid beta-oxidation"/>
    <property type="evidence" value="ECO:0007669"/>
    <property type="project" value="UniProtKB-UniPathway"/>
</dbReference>
<proteinExistence type="predicted"/>
<evidence type="ECO:0000313" key="6">
    <source>
        <dbReference type="EMBL" id="CAF1434075.1"/>
    </source>
</evidence>
<keyword evidence="2" id="KW-0012">Acyltransferase</keyword>
<accession>A0A815NMI9</accession>
<sequence length="324" mass="37589">MGNSGFHKPSIDIFETTEENRMDSSHFLGWNDRTASLLRKELGLKRTMKKTFEYDDKPPSLPLPTLEHTLERYLDSVRAVVNDDEYVRTKKIVEQFAKGIGRELHEQLKANIEKHQERNWLTKWWDEEIYLKWRLPIAPTINMMGFSCLLPPKVDSQLTRACIHIYACALVFETIYEERYPISYMEREKGDCLIPLNNVNDRIKSILGISMSSVERRKREMREKEREMLEKQNELLQLQKKLDQEKQDKEDAASQATLRLRNPRIKSSSSSSSSSSSVTAASNSTLTTFMLVAESSRKRGHSGRPPISLTENQKENIRQAHSPE</sequence>
<dbReference type="EMBL" id="CAJNOT010004487">
    <property type="protein sequence ID" value="CAF1434075.1"/>
    <property type="molecule type" value="Genomic_DNA"/>
</dbReference>
<evidence type="ECO:0000313" key="7">
    <source>
        <dbReference type="Proteomes" id="UP000663864"/>
    </source>
</evidence>
<dbReference type="GO" id="GO:0008458">
    <property type="term" value="F:carnitine O-octanoyltransferase activity"/>
    <property type="evidence" value="ECO:0007669"/>
    <property type="project" value="TreeGrafter"/>
</dbReference>
<reference evidence="6" key="1">
    <citation type="submission" date="2021-02" db="EMBL/GenBank/DDBJ databases">
        <authorList>
            <person name="Nowell W R."/>
        </authorList>
    </citation>
    <scope>NUCLEOTIDE SEQUENCE</scope>
</reference>
<feature type="region of interest" description="Disordered" evidence="4">
    <location>
        <begin position="243"/>
        <end position="324"/>
    </location>
</feature>
<dbReference type="AlphaFoldDB" id="A0A815NMI9"/>
<dbReference type="InterPro" id="IPR039551">
    <property type="entry name" value="Cho/carn_acyl_trans"/>
</dbReference>
<dbReference type="Pfam" id="PF00755">
    <property type="entry name" value="Carn_acyltransf"/>
    <property type="match status" value="1"/>
</dbReference>
<dbReference type="InterPro" id="IPR000542">
    <property type="entry name" value="Carn_acyl_trans"/>
</dbReference>
<dbReference type="SUPFAM" id="SSF52777">
    <property type="entry name" value="CoA-dependent acyltransferases"/>
    <property type="match status" value="1"/>
</dbReference>
<dbReference type="UniPathway" id="UPA00659"/>
<evidence type="ECO:0000256" key="1">
    <source>
        <dbReference type="ARBA" id="ARBA00005005"/>
    </source>
</evidence>